<accession>A0A3R6K4U3</accession>
<sequence>MIVADFRAFTNDSVYVAFSNEDLKNPSPLLNGLLRTYGNTYASIIGLKTARNTGSSLVGDLTGMATSMIADAVFDNVLAPRKYSYLLEFKLRKVNDWQMDADVSLSQVTVKGDNVPKYKDLKYHTLFTKIKREDNWFWYGQGFGSMTIPFDMDKEERKAFREGRKCPRNWANSNTKNIKVFNTLQTIKMEYLTEERLLAEDVAISDVVNIHKQFNESRRRVVVGIGLNQESKDLNVKKTIPAYPAERAGIRNGDIITHIDGYEVSTPQQFYDVIKSKLPYQKVVLTVERKKKKFDVIVETCLSL</sequence>
<dbReference type="InterPro" id="IPR036034">
    <property type="entry name" value="PDZ_sf"/>
</dbReference>
<name>A0A3R6K4U3_9BACT</name>
<dbReference type="InterPro" id="IPR001478">
    <property type="entry name" value="PDZ"/>
</dbReference>
<dbReference type="Gene3D" id="2.30.42.10">
    <property type="match status" value="1"/>
</dbReference>
<gene>
    <name evidence="2" type="ORF">DW060_10980</name>
</gene>
<comment type="caution">
    <text evidence="2">The sequence shown here is derived from an EMBL/GenBank/DDBJ whole genome shotgun (WGS) entry which is preliminary data.</text>
</comment>
<keyword evidence="3" id="KW-1185">Reference proteome</keyword>
<protein>
    <submittedName>
        <fullName evidence="2">PDZ domain-containing protein</fullName>
    </submittedName>
</protein>
<dbReference type="SMART" id="SM00228">
    <property type="entry name" value="PDZ"/>
    <property type="match status" value="1"/>
</dbReference>
<evidence type="ECO:0000313" key="3">
    <source>
        <dbReference type="Proteomes" id="UP000286598"/>
    </source>
</evidence>
<organism evidence="2 3">
    <name type="scientific">Leyella stercorea</name>
    <dbReference type="NCBI Taxonomy" id="363265"/>
    <lineage>
        <taxon>Bacteria</taxon>
        <taxon>Pseudomonadati</taxon>
        <taxon>Bacteroidota</taxon>
        <taxon>Bacteroidia</taxon>
        <taxon>Bacteroidales</taxon>
        <taxon>Prevotellaceae</taxon>
        <taxon>Leyella</taxon>
    </lineage>
</organism>
<reference evidence="2 3" key="1">
    <citation type="submission" date="2018-08" db="EMBL/GenBank/DDBJ databases">
        <title>A genome reference for cultivated species of the human gut microbiota.</title>
        <authorList>
            <person name="Zou Y."/>
            <person name="Xue W."/>
            <person name="Luo G."/>
        </authorList>
    </citation>
    <scope>NUCLEOTIDE SEQUENCE [LARGE SCALE GENOMIC DNA]</scope>
    <source>
        <strain evidence="2 3">AF42-9</strain>
    </source>
</reference>
<feature type="domain" description="PDZ" evidence="1">
    <location>
        <begin position="207"/>
        <end position="265"/>
    </location>
</feature>
<dbReference type="SUPFAM" id="SSF50156">
    <property type="entry name" value="PDZ domain-like"/>
    <property type="match status" value="1"/>
</dbReference>
<dbReference type="PROSITE" id="PS50106">
    <property type="entry name" value="PDZ"/>
    <property type="match status" value="1"/>
</dbReference>
<evidence type="ECO:0000259" key="1">
    <source>
        <dbReference type="PROSITE" id="PS50106"/>
    </source>
</evidence>
<dbReference type="AlphaFoldDB" id="A0A3R6K4U3"/>
<dbReference type="Pfam" id="PF13180">
    <property type="entry name" value="PDZ_2"/>
    <property type="match status" value="1"/>
</dbReference>
<dbReference type="OrthoDB" id="9762302at2"/>
<dbReference type="Proteomes" id="UP000286598">
    <property type="component" value="Unassembled WGS sequence"/>
</dbReference>
<dbReference type="EMBL" id="QRNO01000068">
    <property type="protein sequence ID" value="RHK48284.1"/>
    <property type="molecule type" value="Genomic_DNA"/>
</dbReference>
<evidence type="ECO:0000313" key="2">
    <source>
        <dbReference type="EMBL" id="RHK48284.1"/>
    </source>
</evidence>
<proteinExistence type="predicted"/>